<keyword evidence="2" id="KW-0547">Nucleotide-binding</keyword>
<dbReference type="SUPFAM" id="SSF52540">
    <property type="entry name" value="P-loop containing nucleoside triphosphate hydrolases"/>
    <property type="match status" value="1"/>
</dbReference>
<evidence type="ECO:0000313" key="6">
    <source>
        <dbReference type="Proteomes" id="UP000288669"/>
    </source>
</evidence>
<organism evidence="5 6">
    <name type="scientific">Vagococcus entomophilus</name>
    <dbReference type="NCBI Taxonomy" id="1160095"/>
    <lineage>
        <taxon>Bacteria</taxon>
        <taxon>Bacillati</taxon>
        <taxon>Bacillota</taxon>
        <taxon>Bacilli</taxon>
        <taxon>Lactobacillales</taxon>
        <taxon>Enterococcaceae</taxon>
        <taxon>Vagococcus</taxon>
    </lineage>
</organism>
<evidence type="ECO:0000256" key="3">
    <source>
        <dbReference type="ARBA" id="ARBA00022840"/>
    </source>
</evidence>
<dbReference type="Gene3D" id="3.40.50.300">
    <property type="entry name" value="P-loop containing nucleotide triphosphate hydrolases"/>
    <property type="match status" value="1"/>
</dbReference>
<protein>
    <submittedName>
        <fullName evidence="5">Multidrug ABC transporter ATP-binding protein</fullName>
    </submittedName>
</protein>
<comment type="caution">
    <text evidence="5">The sequence shown here is derived from an EMBL/GenBank/DDBJ whole genome shotgun (WGS) entry which is preliminary data.</text>
</comment>
<gene>
    <name evidence="5" type="ORF">CBF30_06385</name>
</gene>
<dbReference type="Pfam" id="PF00005">
    <property type="entry name" value="ABC_tran"/>
    <property type="match status" value="1"/>
</dbReference>
<evidence type="ECO:0000256" key="1">
    <source>
        <dbReference type="ARBA" id="ARBA00022448"/>
    </source>
</evidence>
<proteinExistence type="predicted"/>
<evidence type="ECO:0000313" key="5">
    <source>
        <dbReference type="EMBL" id="RSU06884.1"/>
    </source>
</evidence>
<dbReference type="OrthoDB" id="9804819at2"/>
<dbReference type="GO" id="GO:0005524">
    <property type="term" value="F:ATP binding"/>
    <property type="evidence" value="ECO:0007669"/>
    <property type="project" value="UniProtKB-KW"/>
</dbReference>
<evidence type="ECO:0000259" key="4">
    <source>
        <dbReference type="PROSITE" id="PS50893"/>
    </source>
</evidence>
<dbReference type="InterPro" id="IPR003593">
    <property type="entry name" value="AAA+_ATPase"/>
</dbReference>
<dbReference type="SMART" id="SM00382">
    <property type="entry name" value="AAA"/>
    <property type="match status" value="1"/>
</dbReference>
<dbReference type="EMBL" id="NGJZ01000002">
    <property type="protein sequence ID" value="RSU06884.1"/>
    <property type="molecule type" value="Genomic_DNA"/>
</dbReference>
<accession>A0A430AGA3</accession>
<reference evidence="5 6" key="1">
    <citation type="submission" date="2017-05" db="EMBL/GenBank/DDBJ databases">
        <title>Vagococcus spp. assemblies.</title>
        <authorList>
            <person name="Gulvik C.A."/>
        </authorList>
    </citation>
    <scope>NUCLEOTIDE SEQUENCE [LARGE SCALE GENOMIC DNA]</scope>
    <source>
        <strain evidence="5 6">DSM 24756</strain>
    </source>
</reference>
<dbReference type="InterPro" id="IPR027417">
    <property type="entry name" value="P-loop_NTPase"/>
</dbReference>
<dbReference type="PANTHER" id="PTHR42711">
    <property type="entry name" value="ABC TRANSPORTER ATP-BINDING PROTEIN"/>
    <property type="match status" value="1"/>
</dbReference>
<evidence type="ECO:0000256" key="2">
    <source>
        <dbReference type="ARBA" id="ARBA00022741"/>
    </source>
</evidence>
<dbReference type="PANTHER" id="PTHR42711:SF4">
    <property type="entry name" value="ABC TRANSPORTER RELATED"/>
    <property type="match status" value="1"/>
</dbReference>
<keyword evidence="3 5" id="KW-0067">ATP-binding</keyword>
<dbReference type="Proteomes" id="UP000288669">
    <property type="component" value="Unassembled WGS sequence"/>
</dbReference>
<keyword evidence="6" id="KW-1185">Reference proteome</keyword>
<feature type="domain" description="ABC transporter" evidence="4">
    <location>
        <begin position="15"/>
        <end position="255"/>
    </location>
</feature>
<dbReference type="PROSITE" id="PS50893">
    <property type="entry name" value="ABC_TRANSPORTER_2"/>
    <property type="match status" value="1"/>
</dbReference>
<name>A0A430AGA3_9ENTE</name>
<sequence>MIELTNIKYSYKSYVRREGFIGSLRDFKQREAIVQDAVKNINFTIHKGDIIGLLGQNGAGKTTLIKLMTGILEPTEGQITIDGFHPFNKEKNFLKEIGVVIGQKSQLVWDLPATETLRMLQVIYDIDEEDFKHRVEVMVDLLNLKEKVNTPVRKLSLGERIKFEIICSLIHSPKVLFLDEPTIGLDITSQYHIREFLLKMNQEEETTIIITSHYMKDIEALTEKIFIMVDGEMLQNTTIPDLKRQYTVDESFEITFKEEVPSSFEQYKVKDKIVTVPLEEMGAALQKIEDFKNIKTILNSTPSFEEIIYQIFSSSGGKA</sequence>
<dbReference type="AlphaFoldDB" id="A0A430AGA3"/>
<dbReference type="GO" id="GO:0016887">
    <property type="term" value="F:ATP hydrolysis activity"/>
    <property type="evidence" value="ECO:0007669"/>
    <property type="project" value="InterPro"/>
</dbReference>
<dbReference type="InterPro" id="IPR003439">
    <property type="entry name" value="ABC_transporter-like_ATP-bd"/>
</dbReference>
<keyword evidence="1" id="KW-0813">Transport</keyword>
<dbReference type="InterPro" id="IPR050763">
    <property type="entry name" value="ABC_transporter_ATP-binding"/>
</dbReference>
<dbReference type="RefSeq" id="WP_126823947.1">
    <property type="nucleotide sequence ID" value="NZ_JBHLWU010000002.1"/>
</dbReference>